<evidence type="ECO:0000313" key="2">
    <source>
        <dbReference type="EMBL" id="ALA58941.1"/>
    </source>
</evidence>
<organism evidence="2 3">
    <name type="scientific">Nitrospira moscoviensis</name>
    <dbReference type="NCBI Taxonomy" id="42253"/>
    <lineage>
        <taxon>Bacteria</taxon>
        <taxon>Pseudomonadati</taxon>
        <taxon>Nitrospirota</taxon>
        <taxon>Nitrospiria</taxon>
        <taxon>Nitrospirales</taxon>
        <taxon>Nitrospiraceae</taxon>
        <taxon>Nitrospira</taxon>
    </lineage>
</organism>
<dbReference type="STRING" id="42253.NITMOv2_2528"/>
<evidence type="ECO:0000313" key="3">
    <source>
        <dbReference type="Proteomes" id="UP000069205"/>
    </source>
</evidence>
<gene>
    <name evidence="2" type="ORF">NITMOv2_2528</name>
</gene>
<dbReference type="PATRIC" id="fig|42253.5.peg.2492"/>
<dbReference type="AlphaFoldDB" id="A0A0K2GDB9"/>
<dbReference type="RefSeq" id="WP_053380033.1">
    <property type="nucleotide sequence ID" value="NZ_CP011801.1"/>
</dbReference>
<keyword evidence="1" id="KW-1133">Transmembrane helix</keyword>
<proteinExistence type="predicted"/>
<keyword evidence="3" id="KW-1185">Reference proteome</keyword>
<feature type="transmembrane region" description="Helical" evidence="1">
    <location>
        <begin position="188"/>
        <end position="206"/>
    </location>
</feature>
<feature type="transmembrane region" description="Helical" evidence="1">
    <location>
        <begin position="28"/>
        <end position="46"/>
    </location>
</feature>
<keyword evidence="1" id="KW-0472">Membrane</keyword>
<dbReference type="EMBL" id="CP011801">
    <property type="protein sequence ID" value="ALA58941.1"/>
    <property type="molecule type" value="Genomic_DNA"/>
</dbReference>
<sequence length="220" mass="24520">MPAADSRAAFFSALIPGLGQWIQRRRPAAATAFALTMLLVGVSAWLGRVTDRAVEVLVFMVLALPCWVLQSYDAYLGEPAAGPDWLRTWRRVWQQGHDVRFLGLLLLISALNDTWIILKNLDYLLPFYCTKPGGIPGFAAKAISPILHIMVGYGFLRLRRWGLLVYLVYAAYGLTNGLVNLACFGPGRIRNTLLGAIVLSTAYILWRRRVLLGDSHPSHR</sequence>
<feature type="transmembrane region" description="Helical" evidence="1">
    <location>
        <begin position="138"/>
        <end position="156"/>
    </location>
</feature>
<name>A0A0K2GDB9_NITMO</name>
<evidence type="ECO:0000256" key="1">
    <source>
        <dbReference type="SAM" id="Phobius"/>
    </source>
</evidence>
<dbReference type="OrthoDB" id="9783760at2"/>
<accession>A0A0K2GDB9</accession>
<reference evidence="2 3" key="1">
    <citation type="journal article" date="2015" name="Proc. Natl. Acad. Sci. U.S.A.">
        <title>Expanded metabolic versatility of ubiquitous nitrite-oxidizing bacteria from the genus Nitrospira.</title>
        <authorList>
            <person name="Koch H."/>
            <person name="Lucker S."/>
            <person name="Albertsen M."/>
            <person name="Kitzinger K."/>
            <person name="Herbold C."/>
            <person name="Spieck E."/>
            <person name="Nielsen P.H."/>
            <person name="Wagner M."/>
            <person name="Daims H."/>
        </authorList>
    </citation>
    <scope>NUCLEOTIDE SEQUENCE [LARGE SCALE GENOMIC DNA]</scope>
    <source>
        <strain evidence="2 3">NSP M-1</strain>
    </source>
</reference>
<keyword evidence="1" id="KW-0812">Transmembrane</keyword>
<dbReference type="KEGG" id="nmv:NITMOv2_2528"/>
<feature type="transmembrane region" description="Helical" evidence="1">
    <location>
        <begin position="99"/>
        <end position="118"/>
    </location>
</feature>
<protein>
    <submittedName>
        <fullName evidence="2">Uncharacterized protein</fullName>
    </submittedName>
</protein>
<feature type="transmembrane region" description="Helical" evidence="1">
    <location>
        <begin position="163"/>
        <end position="182"/>
    </location>
</feature>
<dbReference type="Proteomes" id="UP000069205">
    <property type="component" value="Chromosome"/>
</dbReference>